<feature type="chain" id="PRO_5027818031" evidence="1">
    <location>
        <begin position="34"/>
        <end position="100"/>
    </location>
</feature>
<reference evidence="2" key="2">
    <citation type="submission" date="2020-07" db="EMBL/GenBank/DDBJ databases">
        <authorList>
            <person name="Vera ALvarez R."/>
            <person name="Arias-Moreno D.M."/>
            <person name="Jimenez-Jacinto V."/>
            <person name="Jimenez-Bremont J.F."/>
            <person name="Swaminathan K."/>
            <person name="Moose S.P."/>
            <person name="Guerrero-Gonzalez M.L."/>
            <person name="Marino-Ramirez L."/>
            <person name="Landsman D."/>
            <person name="Rodriguez-Kessler M."/>
            <person name="Delgado-Sanchez P."/>
        </authorList>
    </citation>
    <scope>NUCLEOTIDE SEQUENCE</scope>
    <source>
        <tissue evidence="2">Cladode</tissue>
    </source>
</reference>
<evidence type="ECO:0000256" key="1">
    <source>
        <dbReference type="SAM" id="SignalP"/>
    </source>
</evidence>
<accession>A0A7C9FL51</accession>
<feature type="signal peptide" evidence="1">
    <location>
        <begin position="1"/>
        <end position="33"/>
    </location>
</feature>
<dbReference type="EMBL" id="GISG01277866">
    <property type="protein sequence ID" value="MBA4678069.1"/>
    <property type="molecule type" value="Transcribed_RNA"/>
</dbReference>
<dbReference type="AlphaFoldDB" id="A0A7C9FL51"/>
<name>A0A7C9FL51_OPUST</name>
<protein>
    <submittedName>
        <fullName evidence="2">Uncharacterized protein</fullName>
    </submittedName>
</protein>
<reference evidence="2" key="1">
    <citation type="journal article" date="2013" name="J. Plant Res.">
        <title>Effect of fungi and light on seed germination of three Opuntia species from semiarid lands of central Mexico.</title>
        <authorList>
            <person name="Delgado-Sanchez P."/>
            <person name="Jimenez-Bremont J.F."/>
            <person name="Guerrero-Gonzalez Mde L."/>
            <person name="Flores J."/>
        </authorList>
    </citation>
    <scope>NUCLEOTIDE SEQUENCE</scope>
    <source>
        <tissue evidence="2">Cladode</tissue>
    </source>
</reference>
<sequence>MSSSTLAHCLLSIWRSPVLKLLVAEFSLGKAYSGVPDTSNHILRVWQVLVFSQPLYYKKKPILWPIFSLFDERVVAYASSNEDIFMARIILLDILSHASP</sequence>
<evidence type="ECO:0000313" key="2">
    <source>
        <dbReference type="EMBL" id="MBA4678069.1"/>
    </source>
</evidence>
<proteinExistence type="predicted"/>
<keyword evidence="1" id="KW-0732">Signal</keyword>
<organism evidence="2">
    <name type="scientific">Opuntia streptacantha</name>
    <name type="common">Prickly pear cactus</name>
    <name type="synonym">Opuntia cardona</name>
    <dbReference type="NCBI Taxonomy" id="393608"/>
    <lineage>
        <taxon>Eukaryota</taxon>
        <taxon>Viridiplantae</taxon>
        <taxon>Streptophyta</taxon>
        <taxon>Embryophyta</taxon>
        <taxon>Tracheophyta</taxon>
        <taxon>Spermatophyta</taxon>
        <taxon>Magnoliopsida</taxon>
        <taxon>eudicotyledons</taxon>
        <taxon>Gunneridae</taxon>
        <taxon>Pentapetalae</taxon>
        <taxon>Caryophyllales</taxon>
        <taxon>Cactineae</taxon>
        <taxon>Cactaceae</taxon>
        <taxon>Opuntioideae</taxon>
        <taxon>Opuntia</taxon>
    </lineage>
</organism>